<evidence type="ECO:0000313" key="1">
    <source>
        <dbReference type="EMBL" id="PHK93399.1"/>
    </source>
</evidence>
<organism evidence="1 2">
    <name type="scientific">Teichococcus rhizosphaerae</name>
    <dbReference type="NCBI Taxonomy" id="1335062"/>
    <lineage>
        <taxon>Bacteria</taxon>
        <taxon>Pseudomonadati</taxon>
        <taxon>Pseudomonadota</taxon>
        <taxon>Alphaproteobacteria</taxon>
        <taxon>Acetobacterales</taxon>
        <taxon>Roseomonadaceae</taxon>
        <taxon>Roseomonas</taxon>
    </lineage>
</organism>
<evidence type="ECO:0000313" key="2">
    <source>
        <dbReference type="Proteomes" id="UP000223527"/>
    </source>
</evidence>
<dbReference type="RefSeq" id="WP_099097068.1">
    <property type="nucleotide sequence ID" value="NZ_PDNU01000048.1"/>
</dbReference>
<gene>
    <name evidence="1" type="ORF">CR162_18865</name>
</gene>
<comment type="caution">
    <text evidence="1">The sequence shown here is derived from an EMBL/GenBank/DDBJ whole genome shotgun (WGS) entry which is preliminary data.</text>
</comment>
<proteinExistence type="predicted"/>
<dbReference type="Proteomes" id="UP000223527">
    <property type="component" value="Unassembled WGS sequence"/>
</dbReference>
<keyword evidence="2" id="KW-1185">Reference proteome</keyword>
<name>A0A2C7A5Y5_9PROT</name>
<sequence length="74" mass="7734">MVADLLSGAGEGDRIEIREQLGEMVDQLAEGVDAALEATADLDSADRISMRQAEASLAALRAAHTALAAARQRV</sequence>
<protein>
    <submittedName>
        <fullName evidence="1">Uncharacterized protein</fullName>
    </submittedName>
</protein>
<reference evidence="1 2" key="1">
    <citation type="submission" date="2017-10" db="EMBL/GenBank/DDBJ databases">
        <authorList>
            <person name="Banno H."/>
            <person name="Chua N.-H."/>
        </authorList>
    </citation>
    <scope>NUCLEOTIDE SEQUENCE [LARGE SCALE GENOMIC DNA]</scope>
    <source>
        <strain evidence="1 2">YW11</strain>
    </source>
</reference>
<dbReference type="AlphaFoldDB" id="A0A2C7A5Y5"/>
<dbReference type="EMBL" id="PDNU01000048">
    <property type="protein sequence ID" value="PHK93399.1"/>
    <property type="molecule type" value="Genomic_DNA"/>
</dbReference>
<accession>A0A2C7A5Y5</accession>